<dbReference type="AlphaFoldDB" id="A0A0E9N0Y8"/>
<proteinExistence type="predicted"/>
<dbReference type="EMBL" id="BBWV01000002">
    <property type="protein sequence ID" value="GAO43423.1"/>
    <property type="molecule type" value="Genomic_DNA"/>
</dbReference>
<accession>A0A0E9N0Y8</accession>
<dbReference type="Gene3D" id="3.30.70.100">
    <property type="match status" value="1"/>
</dbReference>
<reference evidence="3 4" key="1">
    <citation type="submission" date="2015-04" db="EMBL/GenBank/DDBJ databases">
        <title>Whole genome shotgun sequence of Flavihumibacter petaseus NBRC 106054.</title>
        <authorList>
            <person name="Miyazawa S."/>
            <person name="Hosoyama A."/>
            <person name="Hashimoto M."/>
            <person name="Noguchi M."/>
            <person name="Tsuchikane K."/>
            <person name="Ohji S."/>
            <person name="Yamazoe A."/>
            <person name="Ichikawa N."/>
            <person name="Kimura A."/>
            <person name="Fujita N."/>
        </authorList>
    </citation>
    <scope>NUCLEOTIDE SEQUENCE [LARGE SCALE GENOMIC DNA]</scope>
    <source>
        <strain evidence="3 4">NBRC 106054</strain>
    </source>
</reference>
<feature type="domain" description="HMA" evidence="2">
    <location>
        <begin position="22"/>
        <end position="89"/>
    </location>
</feature>
<dbReference type="RefSeq" id="WP_046369305.1">
    <property type="nucleotide sequence ID" value="NZ_BBWV01000002.1"/>
</dbReference>
<feature type="chain" id="PRO_5002429826" description="HMA domain-containing protein" evidence="1">
    <location>
        <begin position="20"/>
        <end position="181"/>
    </location>
</feature>
<sequence>MKKIMMLWCLLAVAGSAWAQFSSATLQASGLTCAMCTRAINSSLEQLSFVEKVVPEIKTSSFTIVFKKDVTVDPDALRKGVEDAGFSVAKLQLKGDFSGLRVKQDTHQDIGGKMFHFIGVKDQVLTGSAVLTVVDKNFVVAKVFKKYSAETTMPCIQTGKSGQCCQKNGVKEATRIYHVTI</sequence>
<dbReference type="Pfam" id="PF00403">
    <property type="entry name" value="HMA"/>
    <property type="match status" value="1"/>
</dbReference>
<dbReference type="OrthoDB" id="667084at2"/>
<dbReference type="InterPro" id="IPR036163">
    <property type="entry name" value="HMA_dom_sf"/>
</dbReference>
<comment type="caution">
    <text evidence="3">The sequence shown here is derived from an EMBL/GenBank/DDBJ whole genome shotgun (WGS) entry which is preliminary data.</text>
</comment>
<name>A0A0E9N0Y8_9BACT</name>
<dbReference type="InterPro" id="IPR006121">
    <property type="entry name" value="HMA_dom"/>
</dbReference>
<evidence type="ECO:0000256" key="1">
    <source>
        <dbReference type="SAM" id="SignalP"/>
    </source>
</evidence>
<gene>
    <name evidence="3" type="ORF">FPE01S_02_05280</name>
</gene>
<protein>
    <recommendedName>
        <fullName evidence="2">HMA domain-containing protein</fullName>
    </recommendedName>
</protein>
<dbReference type="SUPFAM" id="SSF55008">
    <property type="entry name" value="HMA, heavy metal-associated domain"/>
    <property type="match status" value="1"/>
</dbReference>
<keyword evidence="1" id="KW-0732">Signal</keyword>
<evidence type="ECO:0000259" key="2">
    <source>
        <dbReference type="PROSITE" id="PS50846"/>
    </source>
</evidence>
<keyword evidence="4" id="KW-1185">Reference proteome</keyword>
<organism evidence="3 4">
    <name type="scientific">Flavihumibacter petaseus NBRC 106054</name>
    <dbReference type="NCBI Taxonomy" id="1220578"/>
    <lineage>
        <taxon>Bacteria</taxon>
        <taxon>Pseudomonadati</taxon>
        <taxon>Bacteroidota</taxon>
        <taxon>Chitinophagia</taxon>
        <taxon>Chitinophagales</taxon>
        <taxon>Chitinophagaceae</taxon>
        <taxon>Flavihumibacter</taxon>
    </lineage>
</organism>
<evidence type="ECO:0000313" key="3">
    <source>
        <dbReference type="EMBL" id="GAO43423.1"/>
    </source>
</evidence>
<dbReference type="GO" id="GO:0046872">
    <property type="term" value="F:metal ion binding"/>
    <property type="evidence" value="ECO:0007669"/>
    <property type="project" value="InterPro"/>
</dbReference>
<evidence type="ECO:0000313" key="4">
    <source>
        <dbReference type="Proteomes" id="UP000033121"/>
    </source>
</evidence>
<dbReference type="Proteomes" id="UP000033121">
    <property type="component" value="Unassembled WGS sequence"/>
</dbReference>
<feature type="signal peptide" evidence="1">
    <location>
        <begin position="1"/>
        <end position="19"/>
    </location>
</feature>
<dbReference type="STRING" id="1220578.FPE01S_02_05280"/>
<dbReference type="PROSITE" id="PS50846">
    <property type="entry name" value="HMA_2"/>
    <property type="match status" value="1"/>
</dbReference>
<dbReference type="CDD" id="cd00371">
    <property type="entry name" value="HMA"/>
    <property type="match status" value="1"/>
</dbReference>